<dbReference type="Proteomes" id="UP000095285">
    <property type="component" value="Unassembled WGS sequence"/>
</dbReference>
<dbReference type="GeneID" id="9937911"/>
<dbReference type="InParanoid" id="A0A1I7VZR2"/>
<name>A0A1I7VZR2_LOALO</name>
<dbReference type="EMBL" id="JH712130">
    <property type="protein sequence ID" value="EFO27940.2"/>
    <property type="molecule type" value="Genomic_DNA"/>
</dbReference>
<dbReference type="CTD" id="9937911"/>
<dbReference type="PANTHER" id="PTHR22896:SF0">
    <property type="entry name" value="CYCLIN N-TERMINAL DOMAIN-CONTAINING PROTEIN"/>
    <property type="match status" value="1"/>
</dbReference>
<dbReference type="SUPFAM" id="SSF47954">
    <property type="entry name" value="Cyclin-like"/>
    <property type="match status" value="1"/>
</dbReference>
<keyword evidence="4" id="KW-1185">Reference proteome</keyword>
<feature type="region of interest" description="Disordered" evidence="1">
    <location>
        <begin position="111"/>
        <end position="140"/>
    </location>
</feature>
<dbReference type="OMA" id="PINYKHM"/>
<dbReference type="GO" id="GO:0051726">
    <property type="term" value="P:regulation of cell cycle"/>
    <property type="evidence" value="ECO:0007669"/>
    <property type="project" value="InterPro"/>
</dbReference>
<dbReference type="Pfam" id="PF00134">
    <property type="entry name" value="Cyclin_N"/>
    <property type="match status" value="1"/>
</dbReference>
<gene>
    <name evidence="3 5" type="ORF">LOAG_00533</name>
</gene>
<proteinExistence type="predicted"/>
<dbReference type="OrthoDB" id="5353095at2759"/>
<dbReference type="Gene3D" id="1.10.472.10">
    <property type="entry name" value="Cyclin-like"/>
    <property type="match status" value="1"/>
</dbReference>
<dbReference type="RefSeq" id="XP_020304076.1">
    <property type="nucleotide sequence ID" value="XM_020445464.1"/>
</dbReference>
<feature type="region of interest" description="Disordered" evidence="1">
    <location>
        <begin position="29"/>
        <end position="54"/>
    </location>
</feature>
<reference evidence="3 4" key="1">
    <citation type="submission" date="2012-04" db="EMBL/GenBank/DDBJ databases">
        <title>The Genome Sequence of Loa loa.</title>
        <authorList>
            <consortium name="The Broad Institute Genome Sequencing Platform"/>
            <consortium name="Broad Institute Genome Sequencing Center for Infectious Disease"/>
            <person name="Nutman T.B."/>
            <person name="Fink D.L."/>
            <person name="Russ C."/>
            <person name="Young S."/>
            <person name="Zeng Q."/>
            <person name="Gargeya S."/>
            <person name="Alvarado L."/>
            <person name="Berlin A."/>
            <person name="Chapman S.B."/>
            <person name="Chen Z."/>
            <person name="Freedman E."/>
            <person name="Gellesch M."/>
            <person name="Goldberg J."/>
            <person name="Griggs A."/>
            <person name="Gujja S."/>
            <person name="Heilman E.R."/>
            <person name="Heiman D."/>
            <person name="Howarth C."/>
            <person name="Mehta T."/>
            <person name="Neiman D."/>
            <person name="Pearson M."/>
            <person name="Roberts A."/>
            <person name="Saif S."/>
            <person name="Shea T."/>
            <person name="Shenoy N."/>
            <person name="Sisk P."/>
            <person name="Stolte C."/>
            <person name="Sykes S."/>
            <person name="White J."/>
            <person name="Yandava C."/>
            <person name="Haas B."/>
            <person name="Henn M.R."/>
            <person name="Nusbaum C."/>
            <person name="Birren B."/>
        </authorList>
    </citation>
    <scope>NUCLEOTIDE SEQUENCE [LARGE SCALE GENOMIC DNA]</scope>
</reference>
<evidence type="ECO:0000313" key="3">
    <source>
        <dbReference type="EMBL" id="EFO27940.2"/>
    </source>
</evidence>
<organism evidence="4 5">
    <name type="scientific">Loa loa</name>
    <name type="common">Eye worm</name>
    <name type="synonym">Filaria loa</name>
    <dbReference type="NCBI Taxonomy" id="7209"/>
    <lineage>
        <taxon>Eukaryota</taxon>
        <taxon>Metazoa</taxon>
        <taxon>Ecdysozoa</taxon>
        <taxon>Nematoda</taxon>
        <taxon>Chromadorea</taxon>
        <taxon>Rhabditida</taxon>
        <taxon>Spirurina</taxon>
        <taxon>Spiruromorpha</taxon>
        <taxon>Filarioidea</taxon>
        <taxon>Onchocercidae</taxon>
        <taxon>Loa</taxon>
    </lineage>
</organism>
<accession>A0A1S0UBK9</accession>
<feature type="domain" description="Cyclin N-terminal" evidence="2">
    <location>
        <begin position="367"/>
        <end position="458"/>
    </location>
</feature>
<dbReference type="InterPro" id="IPR036915">
    <property type="entry name" value="Cyclin-like_sf"/>
</dbReference>
<dbReference type="eggNOG" id="KOG4164">
    <property type="taxonomic scope" value="Eukaryota"/>
</dbReference>
<dbReference type="CDD" id="cd20556">
    <property type="entry name" value="CYCLIN_CABLES"/>
    <property type="match status" value="1"/>
</dbReference>
<dbReference type="AlphaFoldDB" id="A0A1I7VZR2"/>
<dbReference type="InterPro" id="IPR012388">
    <property type="entry name" value="CABLES1/2"/>
</dbReference>
<reference evidence="5" key="2">
    <citation type="submission" date="2016-11" db="UniProtKB">
        <authorList>
            <consortium name="WormBaseParasite"/>
        </authorList>
    </citation>
    <scope>IDENTIFICATION</scope>
</reference>
<dbReference type="WBParaSite" id="EN70_8067">
    <property type="protein sequence ID" value="EN70_8067"/>
    <property type="gene ID" value="EN70_8067"/>
</dbReference>
<sequence>MSMHKRLSKRNAYQLLLMHNSLLSMAKVGTSGNRKSEYGDKLDGRNESLPQDIPCSEEECQQSEGKFEVAKTDYYDKLVVNVEALMSKQLCQTREVNVDSSETINMKLNSTRAGETSVRSLRRSPRRSYISTSAQNEEKSEQNVKELTSHQKFLKLCNIKNHRYFLVSDESKMPVVAFSHLPYNREQLTPSYSQSEDCDRLGVVSFFHGRIKPINYKHMQELSFRDLISTNVGSTSYLSKDSSPFRKHFNGDDKSSIVIYPSISTRWHILSCDKIIGRTEEESLLLHSTICDSSGKNSTEYDPNLIANFDSDCRIRKTVMKFYGYVSTVMHYQPDSEVKRLVNEAFRSRFPHVHVSFSKINSIKRELHQIAVACNLEDTTTAHAYVFYEKVLLKGLVCKMNRKLVAGAALLIAAKITDFGSTYISDVVNHLESTLRVNRKELLRYEIPLCAALSFNLRVPVWQLLPHYQRIALTIL</sequence>
<dbReference type="KEGG" id="loa:LOAG_00533"/>
<protein>
    <submittedName>
        <fullName evidence="3 5">Cyclin domain-containing protein</fullName>
    </submittedName>
</protein>
<dbReference type="InterPro" id="IPR006671">
    <property type="entry name" value="Cyclin_N"/>
</dbReference>
<dbReference type="STRING" id="7209.A0A1I7VZR2"/>
<evidence type="ECO:0000256" key="1">
    <source>
        <dbReference type="SAM" id="MobiDB-lite"/>
    </source>
</evidence>
<feature type="compositionally biased region" description="Basic and acidic residues" evidence="1">
    <location>
        <begin position="34"/>
        <end position="46"/>
    </location>
</feature>
<evidence type="ECO:0000313" key="4">
    <source>
        <dbReference type="Proteomes" id="UP000095285"/>
    </source>
</evidence>
<evidence type="ECO:0000259" key="2">
    <source>
        <dbReference type="Pfam" id="PF00134"/>
    </source>
</evidence>
<evidence type="ECO:0000313" key="5">
    <source>
        <dbReference type="WBParaSite" id="EN70_8067"/>
    </source>
</evidence>
<accession>A0A1I7VZR2</accession>
<dbReference type="PANTHER" id="PTHR22896">
    <property type="entry name" value="CDK5 AND ABL1 ENZYME SUBSTRATE 1"/>
    <property type="match status" value="1"/>
</dbReference>